<feature type="compositionally biased region" description="Low complexity" evidence="1">
    <location>
        <begin position="8"/>
        <end position="25"/>
    </location>
</feature>
<evidence type="ECO:0000313" key="4">
    <source>
        <dbReference type="Proteomes" id="UP001200470"/>
    </source>
</evidence>
<feature type="transmembrane region" description="Helical" evidence="2">
    <location>
        <begin position="178"/>
        <end position="200"/>
    </location>
</feature>
<keyword evidence="2" id="KW-0472">Membrane</keyword>
<evidence type="ECO:0000313" key="3">
    <source>
        <dbReference type="EMBL" id="MCF2563585.1"/>
    </source>
</evidence>
<feature type="transmembrane region" description="Helical" evidence="2">
    <location>
        <begin position="212"/>
        <end position="240"/>
    </location>
</feature>
<dbReference type="InterPro" id="IPR025367">
    <property type="entry name" value="DUF4271"/>
</dbReference>
<name>A0ABS9CFE1_9BACT</name>
<evidence type="ECO:0000256" key="2">
    <source>
        <dbReference type="SAM" id="Phobius"/>
    </source>
</evidence>
<keyword evidence="4" id="KW-1185">Reference proteome</keyword>
<dbReference type="EMBL" id="JADYTN010000009">
    <property type="protein sequence ID" value="MCF2563585.1"/>
    <property type="molecule type" value="Genomic_DNA"/>
</dbReference>
<comment type="caution">
    <text evidence="3">The sequence shown here is derived from an EMBL/GenBank/DDBJ whole genome shotgun (WGS) entry which is preliminary data.</text>
</comment>
<feature type="transmembrane region" description="Helical" evidence="2">
    <location>
        <begin position="312"/>
        <end position="338"/>
    </location>
</feature>
<keyword evidence="2" id="KW-1133">Transmembrane helix</keyword>
<evidence type="ECO:0000256" key="1">
    <source>
        <dbReference type="SAM" id="MobiDB-lite"/>
    </source>
</evidence>
<proteinExistence type="predicted"/>
<keyword evidence="2" id="KW-0812">Transmembrane</keyword>
<dbReference type="Pfam" id="PF14093">
    <property type="entry name" value="DUF4271"/>
    <property type="match status" value="1"/>
</dbReference>
<feature type="transmembrane region" description="Helical" evidence="2">
    <location>
        <begin position="126"/>
        <end position="145"/>
    </location>
</feature>
<feature type="transmembrane region" description="Helical" evidence="2">
    <location>
        <begin position="252"/>
        <end position="272"/>
    </location>
</feature>
<feature type="transmembrane region" description="Helical" evidence="2">
    <location>
        <begin position="278"/>
        <end position="300"/>
    </location>
</feature>
<reference evidence="3 4" key="1">
    <citation type="submission" date="2020-12" db="EMBL/GenBank/DDBJ databases">
        <title>Whole genome sequences of gut porcine anaerobes.</title>
        <authorList>
            <person name="Kubasova T."/>
            <person name="Jahodarova E."/>
            <person name="Rychlik I."/>
        </authorList>
    </citation>
    <scope>NUCLEOTIDE SEQUENCE [LARGE SCALE GENOMIC DNA]</scope>
    <source>
        <strain evidence="3 4">An925</strain>
    </source>
</reference>
<dbReference type="RefSeq" id="WP_094435001.1">
    <property type="nucleotide sequence ID" value="NZ_JADYTN010000009.1"/>
</dbReference>
<sequence>MQQADSIAHSQHTAHADTASATGAAPVRQLTPAQVLRWLPRNATPAQQDSAIQAHFKPAPIRWSTRPDTLHLPGHDAGHDLLKAELPQYYREGFFSHNAMFHPELSGGRIGIAGSPVPYSIHNDDLITSMLVVCFLAAVVAFSHARRFVARQFKAFFYRPAEGITEVKETSSEMRFQFFLGLVTSLLVALVCYFYTLNFIGTTFTLQSNYQLIAIFFGLTVAYFTGKLLLSTWVNLVFFGKKKNEQWIKSSLFLLSVEGVLLFPVVLLHAYFGLSPETSITCVAVVAILVKIMSLSKCLTIFFNRKLVNLQFFLYFCTLEIVPLLVFWSIAVFIGNYLQINF</sequence>
<gene>
    <name evidence="3" type="ORF">I6E12_05610</name>
</gene>
<feature type="region of interest" description="Disordered" evidence="1">
    <location>
        <begin position="1"/>
        <end position="26"/>
    </location>
</feature>
<protein>
    <submittedName>
        <fullName evidence="3">DUF4271 domain-containing protein</fullName>
    </submittedName>
</protein>
<dbReference type="Proteomes" id="UP001200470">
    <property type="component" value="Unassembled WGS sequence"/>
</dbReference>
<accession>A0ABS9CFE1</accession>
<organism evidence="3 4">
    <name type="scientific">Xylanibacter brevis</name>
    <dbReference type="NCBI Taxonomy" id="83231"/>
    <lineage>
        <taxon>Bacteria</taxon>
        <taxon>Pseudomonadati</taxon>
        <taxon>Bacteroidota</taxon>
        <taxon>Bacteroidia</taxon>
        <taxon>Bacteroidales</taxon>
        <taxon>Prevotellaceae</taxon>
        <taxon>Xylanibacter</taxon>
    </lineage>
</organism>